<evidence type="ECO:0000313" key="4">
    <source>
        <dbReference type="Proteomes" id="UP000290545"/>
    </source>
</evidence>
<organism evidence="3 4">
    <name type="scientific">Filimonas effusa</name>
    <dbReference type="NCBI Taxonomy" id="2508721"/>
    <lineage>
        <taxon>Bacteria</taxon>
        <taxon>Pseudomonadati</taxon>
        <taxon>Bacteroidota</taxon>
        <taxon>Chitinophagia</taxon>
        <taxon>Chitinophagales</taxon>
        <taxon>Chitinophagaceae</taxon>
        <taxon>Filimonas</taxon>
    </lineage>
</organism>
<accession>A0A4Q1D219</accession>
<dbReference type="EMBL" id="SDHZ01000003">
    <property type="protein sequence ID" value="RXK81918.1"/>
    <property type="molecule type" value="Genomic_DNA"/>
</dbReference>
<keyword evidence="4" id="KW-1185">Reference proteome</keyword>
<evidence type="ECO:0000313" key="3">
    <source>
        <dbReference type="EMBL" id="RXK81918.1"/>
    </source>
</evidence>
<dbReference type="PANTHER" id="PTHR30023">
    <property type="entry name" value="D-ALANYL-D-ALANINE CARBOXYPEPTIDASE"/>
    <property type="match status" value="1"/>
</dbReference>
<dbReference type="Proteomes" id="UP000290545">
    <property type="component" value="Unassembled WGS sequence"/>
</dbReference>
<sequence>MSNKGSASRLHFMYRQRMLFCRHIFSFGEIRFRRHGTFSWRVACFLIASSMLVFSACGTSKQIAALANKTLLQRSEVATAHVGISITDVNSGQSLYSYQGDKYFIPASNTKLLTCYAAMKHLGDSIEGLRYFEAPADMVATRTAPSSGGQPLAQYAMAADSNTRRADEGVAAGRLKTMCILPTGDPSFLHPDFSYQPVAAFLKRNKLASFVVFGDNWRTTSWGNGWAWSDYEDYYMAERSAFPIYGNVVRIRKTAASFSMQPSGFSLTHEGDDVGADDDTYGRDRNSNRFYRRPSPVKHSTLAAAKKTLSIDIPFMTALPVSVQLLRDTLGLMISEGSAAPQGALQHVIYSQPVDSVLRIMMHRSDNFLAEQSLLLVSNSLLRQLNEAAVIDSLLSTDYAGMPQAPRWVDGSGLSRYNLISPQDFTWLLHKMKQDFSWQRITGILETGGQGTLSGYYKQYAGRIYAKTGTLSNNVSLSGYLLTQKGKVLAFSVMVNNHKASVSDIRREVEAFLGGVIDKW</sequence>
<dbReference type="GO" id="GO:0000270">
    <property type="term" value="P:peptidoglycan metabolic process"/>
    <property type="evidence" value="ECO:0007669"/>
    <property type="project" value="TreeGrafter"/>
</dbReference>
<reference evidence="3 4" key="1">
    <citation type="submission" date="2019-01" db="EMBL/GenBank/DDBJ databases">
        <title>Filimonas sp. strain TTM-71.</title>
        <authorList>
            <person name="Chen W.-M."/>
        </authorList>
    </citation>
    <scope>NUCLEOTIDE SEQUENCE [LARGE SCALE GENOMIC DNA]</scope>
    <source>
        <strain evidence="3 4">TTM-71</strain>
    </source>
</reference>
<dbReference type="PANTHER" id="PTHR30023:SF0">
    <property type="entry name" value="PENICILLIN-SENSITIVE CARBOXYPEPTIDASE A"/>
    <property type="match status" value="1"/>
</dbReference>
<protein>
    <recommendedName>
        <fullName evidence="5">D-alanyl-D-alanine carboxypeptidase/D-alanyl-D-alanine-endopeptidase</fullName>
    </recommendedName>
</protein>
<evidence type="ECO:0000256" key="2">
    <source>
        <dbReference type="ARBA" id="ARBA00022801"/>
    </source>
</evidence>
<dbReference type="Pfam" id="PF02113">
    <property type="entry name" value="Peptidase_S13"/>
    <property type="match status" value="2"/>
</dbReference>
<evidence type="ECO:0008006" key="5">
    <source>
        <dbReference type="Google" id="ProtNLM"/>
    </source>
</evidence>
<dbReference type="GO" id="GO:0004185">
    <property type="term" value="F:serine-type carboxypeptidase activity"/>
    <property type="evidence" value="ECO:0007669"/>
    <property type="project" value="InterPro"/>
</dbReference>
<dbReference type="OrthoDB" id="9802627at2"/>
<comment type="caution">
    <text evidence="3">The sequence shown here is derived from an EMBL/GenBank/DDBJ whole genome shotgun (WGS) entry which is preliminary data.</text>
</comment>
<dbReference type="AlphaFoldDB" id="A0A4Q1D219"/>
<proteinExistence type="inferred from homology"/>
<dbReference type="InterPro" id="IPR000667">
    <property type="entry name" value="Peptidase_S13"/>
</dbReference>
<dbReference type="SUPFAM" id="SSF56601">
    <property type="entry name" value="beta-lactamase/transpeptidase-like"/>
    <property type="match status" value="1"/>
</dbReference>
<keyword evidence="2" id="KW-0378">Hydrolase</keyword>
<name>A0A4Q1D219_9BACT</name>
<dbReference type="GO" id="GO:0006508">
    <property type="term" value="P:proteolysis"/>
    <property type="evidence" value="ECO:0007669"/>
    <property type="project" value="InterPro"/>
</dbReference>
<dbReference type="PRINTS" id="PR00922">
    <property type="entry name" value="DADACBPTASE3"/>
</dbReference>
<dbReference type="InterPro" id="IPR012338">
    <property type="entry name" value="Beta-lactam/transpept-like"/>
</dbReference>
<gene>
    <name evidence="3" type="ORF">ESB13_19240</name>
</gene>
<evidence type="ECO:0000256" key="1">
    <source>
        <dbReference type="ARBA" id="ARBA00006096"/>
    </source>
</evidence>
<comment type="similarity">
    <text evidence="1">Belongs to the peptidase S13 family.</text>
</comment>
<dbReference type="Gene3D" id="3.40.710.10">
    <property type="entry name" value="DD-peptidase/beta-lactamase superfamily"/>
    <property type="match status" value="2"/>
</dbReference>